<dbReference type="AlphaFoldDB" id="A0A934PSN7"/>
<proteinExistence type="predicted"/>
<protein>
    <submittedName>
        <fullName evidence="1">Uncharacterized protein</fullName>
    </submittedName>
</protein>
<evidence type="ECO:0000313" key="1">
    <source>
        <dbReference type="EMBL" id="MBK0378476.1"/>
    </source>
</evidence>
<name>A0A934PSN7_9SPHI</name>
<dbReference type="RefSeq" id="WP_200064305.1">
    <property type="nucleotide sequence ID" value="NZ_JAEHFW010000001.1"/>
</dbReference>
<organism evidence="1 2">
    <name type="scientific">Mucilaginibacter segetis</name>
    <dbReference type="NCBI Taxonomy" id="2793071"/>
    <lineage>
        <taxon>Bacteria</taxon>
        <taxon>Pseudomonadati</taxon>
        <taxon>Bacteroidota</taxon>
        <taxon>Sphingobacteriia</taxon>
        <taxon>Sphingobacteriales</taxon>
        <taxon>Sphingobacteriaceae</taxon>
        <taxon>Mucilaginibacter</taxon>
    </lineage>
</organism>
<accession>A0A934PSN7</accession>
<dbReference type="Proteomes" id="UP000613193">
    <property type="component" value="Unassembled WGS sequence"/>
</dbReference>
<gene>
    <name evidence="1" type="ORF">I5M19_04105</name>
</gene>
<comment type="caution">
    <text evidence="1">The sequence shown here is derived from an EMBL/GenBank/DDBJ whole genome shotgun (WGS) entry which is preliminary data.</text>
</comment>
<reference evidence="1" key="1">
    <citation type="submission" date="2020-12" db="EMBL/GenBank/DDBJ databases">
        <title>Bacterial novel species Mucilaginibacter sp. SD-g isolated from soil.</title>
        <authorList>
            <person name="Jung H.-Y."/>
        </authorList>
    </citation>
    <scope>NUCLEOTIDE SEQUENCE</scope>
    <source>
        <strain evidence="1">SD-g</strain>
    </source>
</reference>
<dbReference type="EMBL" id="JAEHFW010000001">
    <property type="protein sequence ID" value="MBK0378476.1"/>
    <property type="molecule type" value="Genomic_DNA"/>
</dbReference>
<sequence length="58" mass="6171">MAFIPLPLVVISSVIPSVSLAKVIAALSASSPFLSLYKVYTATIVLYAADIFRNDTIV</sequence>
<evidence type="ECO:0000313" key="2">
    <source>
        <dbReference type="Proteomes" id="UP000613193"/>
    </source>
</evidence>
<keyword evidence="2" id="KW-1185">Reference proteome</keyword>